<dbReference type="AlphaFoldDB" id="A0A1I3AVK8"/>
<dbReference type="InterPro" id="IPR043894">
    <property type="entry name" value="MupG_C"/>
</dbReference>
<dbReference type="PANTHER" id="PTHR38435:SF2">
    <property type="entry name" value="DUF871 DOMAIN-CONTAINING PROTEIN"/>
    <property type="match status" value="1"/>
</dbReference>
<protein>
    <recommendedName>
        <fullName evidence="5">DUF871 domain-containing protein</fullName>
    </recommendedName>
</protein>
<dbReference type="Proteomes" id="UP000198668">
    <property type="component" value="Unassembled WGS sequence"/>
</dbReference>
<dbReference type="PANTHER" id="PTHR38435">
    <property type="match status" value="1"/>
</dbReference>
<dbReference type="EMBL" id="FOQE01000002">
    <property type="protein sequence ID" value="SFH54054.1"/>
    <property type="molecule type" value="Genomic_DNA"/>
</dbReference>
<dbReference type="InterPro" id="IPR013785">
    <property type="entry name" value="Aldolase_TIM"/>
</dbReference>
<sequence length="364" mass="41126">MKAILIEGGEYLLGLSVFLGEGLKAETKNYLETLQQAGFSSVFTSLHIPEDDATLYRERLETLGYWTQALQMDLTADISGKALEKIGLTISDPVSIKQTGITSLRVDDGFSNREIADLSHHLKVALNASTIDEDDVQELIDDGADFKQLTAFHNYYPRPETGLDKKVLIQKNHWLKSIGFRVAAFVPGDKTFRGPLYQHLPTLEDHRERHPLASAIELQKDCLTDDVYIGDPMIKAFTIRQFQSYHKNKTYLLRVRPVADSQWFDFILGQHQNRRDPARDVIRSAGARLNIHGTVEPQHTFIRTKGSVTIDNCLYGRYMGETQIVVSDLPADEKVNVAAQVIQEDRDLLQLIKAGDLFELQNDI</sequence>
<dbReference type="SUPFAM" id="SSF50891">
    <property type="entry name" value="Cyclophilin-like"/>
    <property type="match status" value="1"/>
</dbReference>
<evidence type="ECO:0000259" key="2">
    <source>
        <dbReference type="Pfam" id="PF19200"/>
    </source>
</evidence>
<evidence type="ECO:0000259" key="1">
    <source>
        <dbReference type="Pfam" id="PF05913"/>
    </source>
</evidence>
<dbReference type="InterPro" id="IPR008589">
    <property type="entry name" value="MupG"/>
</dbReference>
<dbReference type="Gene3D" id="2.40.100.10">
    <property type="entry name" value="Cyclophilin-like"/>
    <property type="match status" value="1"/>
</dbReference>
<accession>A0A1I3AVK8</accession>
<proteinExistence type="predicted"/>
<reference evidence="3 4" key="1">
    <citation type="submission" date="2016-10" db="EMBL/GenBank/DDBJ databases">
        <authorList>
            <person name="de Groot N.N."/>
        </authorList>
    </citation>
    <scope>NUCLEOTIDE SEQUENCE [LARGE SCALE GENOMIC DNA]</scope>
    <source>
        <strain evidence="3 4">DSM 27630</strain>
    </source>
</reference>
<organism evidence="3 4">
    <name type="scientific">Pisciglobus halotolerans</name>
    <dbReference type="NCBI Taxonomy" id="745365"/>
    <lineage>
        <taxon>Bacteria</taxon>
        <taxon>Bacillati</taxon>
        <taxon>Bacillota</taxon>
        <taxon>Bacilli</taxon>
        <taxon>Lactobacillales</taxon>
        <taxon>Carnobacteriaceae</taxon>
    </lineage>
</organism>
<keyword evidence="4" id="KW-1185">Reference proteome</keyword>
<feature type="domain" description="6-phospho-N-acetylmuramidase C-terminal" evidence="1">
    <location>
        <begin position="267"/>
        <end position="360"/>
    </location>
</feature>
<dbReference type="InterPro" id="IPR029000">
    <property type="entry name" value="Cyclophilin-like_dom_sf"/>
</dbReference>
<dbReference type="RefSeq" id="WP_342708074.1">
    <property type="nucleotide sequence ID" value="NZ_FOQE01000002.1"/>
</dbReference>
<evidence type="ECO:0008006" key="5">
    <source>
        <dbReference type="Google" id="ProtNLM"/>
    </source>
</evidence>
<dbReference type="InterPro" id="IPR017853">
    <property type="entry name" value="GH"/>
</dbReference>
<name>A0A1I3AVK8_9LACT</name>
<evidence type="ECO:0000313" key="4">
    <source>
        <dbReference type="Proteomes" id="UP000198668"/>
    </source>
</evidence>
<dbReference type="Gene3D" id="3.20.20.70">
    <property type="entry name" value="Aldolase class I"/>
    <property type="match status" value="1"/>
</dbReference>
<dbReference type="Pfam" id="PF19200">
    <property type="entry name" value="MupG_N"/>
    <property type="match status" value="1"/>
</dbReference>
<dbReference type="Pfam" id="PF05913">
    <property type="entry name" value="MupG_C"/>
    <property type="match status" value="1"/>
</dbReference>
<gene>
    <name evidence="3" type="ORF">SAMN04489868_10237</name>
</gene>
<evidence type="ECO:0000313" key="3">
    <source>
        <dbReference type="EMBL" id="SFH54054.1"/>
    </source>
</evidence>
<feature type="domain" description="6-phospho-N-acetylmuramidase N-terminal" evidence="2">
    <location>
        <begin position="13"/>
        <end position="243"/>
    </location>
</feature>
<dbReference type="InterPro" id="IPR043797">
    <property type="entry name" value="MupG_N"/>
</dbReference>
<dbReference type="SUPFAM" id="SSF51445">
    <property type="entry name" value="(Trans)glycosidases"/>
    <property type="match status" value="1"/>
</dbReference>